<dbReference type="AlphaFoldDB" id="A0A1G8FVM3"/>
<dbReference type="STRING" id="83767.SAMN05660652_02443"/>
<evidence type="ECO:0000313" key="1">
    <source>
        <dbReference type="EMBL" id="SDH86199.1"/>
    </source>
</evidence>
<evidence type="ECO:0000313" key="2">
    <source>
        <dbReference type="Proteomes" id="UP000198607"/>
    </source>
</evidence>
<accession>A0A1G8FVM3</accession>
<reference evidence="1 2" key="1">
    <citation type="submission" date="2016-10" db="EMBL/GenBank/DDBJ databases">
        <authorList>
            <person name="de Groot N.N."/>
        </authorList>
    </citation>
    <scope>NUCLEOTIDE SEQUENCE [LARGE SCALE GENOMIC DNA]</scope>
    <source>
        <strain evidence="1 2">DSM 5885</strain>
    </source>
</reference>
<dbReference type="RefSeq" id="WP_245715545.1">
    <property type="nucleotide sequence ID" value="NZ_FNCY01000009.1"/>
</dbReference>
<dbReference type="EMBL" id="FNCY01000009">
    <property type="protein sequence ID" value="SDH86199.1"/>
    <property type="molecule type" value="Genomic_DNA"/>
</dbReference>
<proteinExistence type="predicted"/>
<organism evidence="1 2">
    <name type="scientific">Propionivibrio dicarboxylicus</name>
    <dbReference type="NCBI Taxonomy" id="83767"/>
    <lineage>
        <taxon>Bacteria</taxon>
        <taxon>Pseudomonadati</taxon>
        <taxon>Pseudomonadota</taxon>
        <taxon>Betaproteobacteria</taxon>
        <taxon>Rhodocyclales</taxon>
        <taxon>Rhodocyclaceae</taxon>
        <taxon>Propionivibrio</taxon>
    </lineage>
</organism>
<keyword evidence="2" id="KW-1185">Reference proteome</keyword>
<protein>
    <submittedName>
        <fullName evidence="1">Uncharacterized protein</fullName>
    </submittedName>
</protein>
<name>A0A1G8FVM3_9RHOO</name>
<dbReference type="Proteomes" id="UP000198607">
    <property type="component" value="Unassembled WGS sequence"/>
</dbReference>
<gene>
    <name evidence="1" type="ORF">SAMN05660652_02443</name>
</gene>
<sequence length="91" mass="9961">MQELEIQVTPNTRPVGKLLAEVASTRQAEIIRKKLATEELAAALRVAPQTIRAGLCRKGHYCGLRPLKLPTGKLLWDASEVERLLSAEGSV</sequence>